<feature type="compositionally biased region" description="Basic and acidic residues" evidence="1">
    <location>
        <begin position="164"/>
        <end position="179"/>
    </location>
</feature>
<dbReference type="EMBL" id="HG994371">
    <property type="protein sequence ID" value="CAF1956780.1"/>
    <property type="molecule type" value="Genomic_DNA"/>
</dbReference>
<sequence>MDPVIIVSGKWIKKNIYVFNVDSRGCRVLHLDEKTTHEDFAKSVLDDYGLNDLRDHIQLSYMFSNKALKTMVHNTPPVYVSNTRQLQGFVSLKKIERLCFCVEITENKDDRAREKSKTFFSFSSEVEASKVESRDENYIGSYDGCSLEKEQEDNENDCSNNVQGEKHDVVGEDEIHKEN</sequence>
<protein>
    <submittedName>
        <fullName evidence="2">(rape) hypothetical protein</fullName>
    </submittedName>
</protein>
<reference evidence="2" key="1">
    <citation type="submission" date="2021-01" db="EMBL/GenBank/DDBJ databases">
        <authorList>
            <consortium name="Genoscope - CEA"/>
            <person name="William W."/>
        </authorList>
    </citation>
    <scope>NUCLEOTIDE SEQUENCE</scope>
</reference>
<name>A0A816M2N4_BRANA</name>
<dbReference type="Proteomes" id="UP001295469">
    <property type="component" value="Chromosome C07"/>
</dbReference>
<proteinExistence type="predicted"/>
<organism evidence="2">
    <name type="scientific">Brassica napus</name>
    <name type="common">Rape</name>
    <dbReference type="NCBI Taxonomy" id="3708"/>
    <lineage>
        <taxon>Eukaryota</taxon>
        <taxon>Viridiplantae</taxon>
        <taxon>Streptophyta</taxon>
        <taxon>Embryophyta</taxon>
        <taxon>Tracheophyta</taxon>
        <taxon>Spermatophyta</taxon>
        <taxon>Magnoliopsida</taxon>
        <taxon>eudicotyledons</taxon>
        <taxon>Gunneridae</taxon>
        <taxon>Pentapetalae</taxon>
        <taxon>rosids</taxon>
        <taxon>malvids</taxon>
        <taxon>Brassicales</taxon>
        <taxon>Brassicaceae</taxon>
        <taxon>Brassiceae</taxon>
        <taxon>Brassica</taxon>
    </lineage>
</organism>
<evidence type="ECO:0000256" key="1">
    <source>
        <dbReference type="SAM" id="MobiDB-lite"/>
    </source>
</evidence>
<accession>A0A816M2N4</accession>
<dbReference type="AlphaFoldDB" id="A0A816M2N4"/>
<evidence type="ECO:0000313" key="2">
    <source>
        <dbReference type="EMBL" id="CAF1956780.1"/>
    </source>
</evidence>
<gene>
    <name evidence="2" type="ORF">DARMORV10_C07P08370.1</name>
</gene>
<feature type="region of interest" description="Disordered" evidence="1">
    <location>
        <begin position="149"/>
        <end position="179"/>
    </location>
</feature>